<feature type="compositionally biased region" description="Basic and acidic residues" evidence="6">
    <location>
        <begin position="388"/>
        <end position="400"/>
    </location>
</feature>
<dbReference type="InterPro" id="IPR013087">
    <property type="entry name" value="Znf_C2H2_type"/>
</dbReference>
<dbReference type="Gene3D" id="1.10.10.10">
    <property type="entry name" value="Winged helix-like DNA-binding domain superfamily/Winged helix DNA-binding domain"/>
    <property type="match status" value="1"/>
</dbReference>
<dbReference type="InterPro" id="IPR036236">
    <property type="entry name" value="Znf_C2H2_sf"/>
</dbReference>
<dbReference type="Pfam" id="PF25787">
    <property type="entry name" value="HTH_SB"/>
    <property type="match status" value="1"/>
</dbReference>
<dbReference type="AlphaFoldDB" id="A0A6A5EX36"/>
<proteinExistence type="predicted"/>
<keyword evidence="2" id="KW-0677">Repeat</keyword>
<evidence type="ECO:0000256" key="5">
    <source>
        <dbReference type="PROSITE-ProRule" id="PRU00042"/>
    </source>
</evidence>
<dbReference type="InterPro" id="IPR009057">
    <property type="entry name" value="Homeodomain-like_sf"/>
</dbReference>
<dbReference type="InterPro" id="IPR039330">
    <property type="entry name" value="CAMP"/>
</dbReference>
<dbReference type="FunFam" id="3.30.160.60:FF:000100">
    <property type="entry name" value="Zinc finger 45-like"/>
    <property type="match status" value="1"/>
</dbReference>
<dbReference type="SUPFAM" id="SSF57667">
    <property type="entry name" value="beta-beta-alpha zinc fingers"/>
    <property type="match status" value="1"/>
</dbReference>
<name>A0A6A5EX36_PERFL</name>
<evidence type="ECO:0000256" key="6">
    <source>
        <dbReference type="SAM" id="MobiDB-lite"/>
    </source>
</evidence>
<evidence type="ECO:0000256" key="3">
    <source>
        <dbReference type="ARBA" id="ARBA00022771"/>
    </source>
</evidence>
<dbReference type="PROSITE" id="PS50157">
    <property type="entry name" value="ZINC_FINGER_C2H2_2"/>
    <property type="match status" value="1"/>
</dbReference>
<comment type="caution">
    <text evidence="8">The sequence shown here is derived from an EMBL/GenBank/DDBJ whole genome shotgun (WGS) entry which is preliminary data.</text>
</comment>
<dbReference type="Gene3D" id="3.30.160.60">
    <property type="entry name" value="Classic Zinc Finger"/>
    <property type="match status" value="1"/>
</dbReference>
<gene>
    <name evidence="8" type="ORF">PFLUV_G00000060</name>
</gene>
<dbReference type="Proteomes" id="UP000465112">
    <property type="component" value="Chromosome 1"/>
</dbReference>
<dbReference type="PROSITE" id="PS00028">
    <property type="entry name" value="ZINC_FINGER_C2H2_1"/>
    <property type="match status" value="1"/>
</dbReference>
<sequence>MKISVSAEPKLLDEGALLLINTSGGRGCGLRTFTVAPHGEELSEHVKERIVSLHKDGLGYKRIASTLKLSCSTVAKTIQRFNRTGSTHNRRRRGRPKKLSERAQLRVTRGEAGGGVAAHLECPVCGHFSTSHAHQLTHMASSHPACLDAVTVGRLGNIVTYQSTARLFHCSDCFHTCRDFTKLYTKNEVAVATAGVGYHCLICGWRTKLKSLVVIHVARKHDIPKKLAAQAVGAGATAPRNATTATATAAATATAEDEDVVVDGLSGEMLKEEMEATAKVVRFTHNRFMCLICGWKTKLKGFAISHVVRCHDVERPYRCHDCQRSFFLPSRLQQHVRTDHRPGRYSCPFCCFRSHFLGGFRRHCSRCNAREGGRGGGGGGGGGGGEEEEKKKKKEEEERKGSRRRRRRTARVVMEEEEEED</sequence>
<organism evidence="8 9">
    <name type="scientific">Perca fluviatilis</name>
    <name type="common">European perch</name>
    <dbReference type="NCBI Taxonomy" id="8168"/>
    <lineage>
        <taxon>Eukaryota</taxon>
        <taxon>Metazoa</taxon>
        <taxon>Chordata</taxon>
        <taxon>Craniata</taxon>
        <taxon>Vertebrata</taxon>
        <taxon>Euteleostomi</taxon>
        <taxon>Actinopterygii</taxon>
        <taxon>Neopterygii</taxon>
        <taxon>Teleostei</taxon>
        <taxon>Neoteleostei</taxon>
        <taxon>Acanthomorphata</taxon>
        <taxon>Eupercaria</taxon>
        <taxon>Perciformes</taxon>
        <taxon>Percoidei</taxon>
        <taxon>Percidae</taxon>
        <taxon>Percinae</taxon>
        <taxon>Perca</taxon>
    </lineage>
</organism>
<keyword evidence="9" id="KW-1185">Reference proteome</keyword>
<keyword evidence="3 5" id="KW-0863">Zinc-finger</keyword>
<keyword evidence="1" id="KW-0479">Metal-binding</keyword>
<dbReference type="InterPro" id="IPR036388">
    <property type="entry name" value="WH-like_DNA-bd_sf"/>
</dbReference>
<evidence type="ECO:0000313" key="8">
    <source>
        <dbReference type="EMBL" id="KAF1394417.1"/>
    </source>
</evidence>
<feature type="domain" description="C2H2-type" evidence="7">
    <location>
        <begin position="317"/>
        <end position="345"/>
    </location>
</feature>
<reference evidence="8 9" key="1">
    <citation type="submission" date="2019-06" db="EMBL/GenBank/DDBJ databases">
        <title>A chromosome-scale genome assembly of the European perch, Perca fluviatilis.</title>
        <authorList>
            <person name="Roques C."/>
            <person name="Zahm M."/>
            <person name="Cabau C."/>
            <person name="Klopp C."/>
            <person name="Bouchez O."/>
            <person name="Donnadieu C."/>
            <person name="Kuhl H."/>
            <person name="Gislard M."/>
            <person name="Guendouz S."/>
            <person name="Journot L."/>
            <person name="Haffray P."/>
            <person name="Bestin A."/>
            <person name="Morvezen R."/>
            <person name="Feron R."/>
            <person name="Wen M."/>
            <person name="Jouanno E."/>
            <person name="Herpin A."/>
            <person name="Schartl M."/>
            <person name="Postlethwait J."/>
            <person name="Schaerlinger B."/>
            <person name="Chardard D."/>
            <person name="Lecocq T."/>
            <person name="Poncet C."/>
            <person name="Jaffrelo L."/>
            <person name="Lampietro C."/>
            <person name="Guiguen Y."/>
        </authorList>
    </citation>
    <scope>NUCLEOTIDE SEQUENCE [LARGE SCALE GENOMIC DNA]</scope>
    <source>
        <tissue evidence="8">Blood</tissue>
    </source>
</reference>
<dbReference type="SMART" id="SM00355">
    <property type="entry name" value="ZnF_C2H2"/>
    <property type="match status" value="4"/>
</dbReference>
<evidence type="ECO:0000256" key="1">
    <source>
        <dbReference type="ARBA" id="ARBA00022723"/>
    </source>
</evidence>
<feature type="compositionally biased region" description="Basic residues" evidence="6">
    <location>
        <begin position="401"/>
        <end position="410"/>
    </location>
</feature>
<evidence type="ECO:0000313" key="9">
    <source>
        <dbReference type="Proteomes" id="UP000465112"/>
    </source>
</evidence>
<feature type="compositionally biased region" description="Gly residues" evidence="6">
    <location>
        <begin position="374"/>
        <end position="384"/>
    </location>
</feature>
<dbReference type="GO" id="GO:0008270">
    <property type="term" value="F:zinc ion binding"/>
    <property type="evidence" value="ECO:0007669"/>
    <property type="project" value="UniProtKB-KW"/>
</dbReference>
<dbReference type="EMBL" id="VHII01000001">
    <property type="protein sequence ID" value="KAF1394417.1"/>
    <property type="molecule type" value="Genomic_DNA"/>
</dbReference>
<dbReference type="InterPro" id="IPR057667">
    <property type="entry name" value="HTH_SB"/>
</dbReference>
<accession>A0A6A5EX36</accession>
<protein>
    <recommendedName>
        <fullName evidence="7">C2H2-type domain-containing protein</fullName>
    </recommendedName>
</protein>
<evidence type="ECO:0000259" key="7">
    <source>
        <dbReference type="PROSITE" id="PS50157"/>
    </source>
</evidence>
<dbReference type="SUPFAM" id="SSF46689">
    <property type="entry name" value="Homeodomain-like"/>
    <property type="match status" value="1"/>
</dbReference>
<dbReference type="PANTHER" id="PTHR37354:SF1">
    <property type="entry name" value="CHROMOSOME ALIGNMENT-MAINTAINING PHOSPHOPROTEIN 1"/>
    <property type="match status" value="1"/>
</dbReference>
<keyword evidence="4" id="KW-0862">Zinc</keyword>
<dbReference type="GO" id="GO:0051315">
    <property type="term" value="P:attachment of mitotic spindle microtubules to kinetochore"/>
    <property type="evidence" value="ECO:0007669"/>
    <property type="project" value="InterPro"/>
</dbReference>
<dbReference type="PANTHER" id="PTHR37354">
    <property type="entry name" value="CHROMOSOME ALIGNMENT-MAINTAINING PHOSPHOPROTEIN 1"/>
    <property type="match status" value="1"/>
</dbReference>
<evidence type="ECO:0000256" key="4">
    <source>
        <dbReference type="ARBA" id="ARBA00022833"/>
    </source>
</evidence>
<evidence type="ECO:0000256" key="2">
    <source>
        <dbReference type="ARBA" id="ARBA00022737"/>
    </source>
</evidence>
<feature type="region of interest" description="Disordered" evidence="6">
    <location>
        <begin position="372"/>
        <end position="421"/>
    </location>
</feature>